<proteinExistence type="predicted"/>
<reference evidence="1 2" key="1">
    <citation type="submission" date="2014-04" db="EMBL/GenBank/DDBJ databases">
        <authorList>
            <consortium name="DOE Joint Genome Institute"/>
            <person name="Kuo A."/>
            <person name="Girlanda M."/>
            <person name="Perotto S."/>
            <person name="Kohler A."/>
            <person name="Nagy L.G."/>
            <person name="Floudas D."/>
            <person name="Copeland A."/>
            <person name="Barry K.W."/>
            <person name="Cichocki N."/>
            <person name="Veneault-Fourrey C."/>
            <person name="LaButti K."/>
            <person name="Lindquist E.A."/>
            <person name="Lipzen A."/>
            <person name="Lundell T."/>
            <person name="Morin E."/>
            <person name="Murat C."/>
            <person name="Sun H."/>
            <person name="Tunlid A."/>
            <person name="Henrissat B."/>
            <person name="Grigoriev I.V."/>
            <person name="Hibbett D.S."/>
            <person name="Martin F."/>
            <person name="Nordberg H.P."/>
            <person name="Cantor M.N."/>
            <person name="Hua S.X."/>
        </authorList>
    </citation>
    <scope>NUCLEOTIDE SEQUENCE [LARGE SCALE GENOMIC DNA]</scope>
    <source>
        <strain evidence="1 2">MUT 4182</strain>
    </source>
</reference>
<organism evidence="1 2">
    <name type="scientific">Tulasnella calospora MUT 4182</name>
    <dbReference type="NCBI Taxonomy" id="1051891"/>
    <lineage>
        <taxon>Eukaryota</taxon>
        <taxon>Fungi</taxon>
        <taxon>Dikarya</taxon>
        <taxon>Basidiomycota</taxon>
        <taxon>Agaricomycotina</taxon>
        <taxon>Agaricomycetes</taxon>
        <taxon>Cantharellales</taxon>
        <taxon>Tulasnellaceae</taxon>
        <taxon>Tulasnella</taxon>
    </lineage>
</organism>
<dbReference type="AlphaFoldDB" id="A0A0C3QC70"/>
<dbReference type="HOGENOM" id="CLU_1367132_0_0_1"/>
<dbReference type="EMBL" id="KN822997">
    <property type="protein sequence ID" value="KIO28255.1"/>
    <property type="molecule type" value="Genomic_DNA"/>
</dbReference>
<reference evidence="2" key="2">
    <citation type="submission" date="2015-01" db="EMBL/GenBank/DDBJ databases">
        <title>Evolutionary Origins and Diversification of the Mycorrhizal Mutualists.</title>
        <authorList>
            <consortium name="DOE Joint Genome Institute"/>
            <consortium name="Mycorrhizal Genomics Consortium"/>
            <person name="Kohler A."/>
            <person name="Kuo A."/>
            <person name="Nagy L.G."/>
            <person name="Floudas D."/>
            <person name="Copeland A."/>
            <person name="Barry K.W."/>
            <person name="Cichocki N."/>
            <person name="Veneault-Fourrey C."/>
            <person name="LaButti K."/>
            <person name="Lindquist E.A."/>
            <person name="Lipzen A."/>
            <person name="Lundell T."/>
            <person name="Morin E."/>
            <person name="Murat C."/>
            <person name="Riley R."/>
            <person name="Ohm R."/>
            <person name="Sun H."/>
            <person name="Tunlid A."/>
            <person name="Henrissat B."/>
            <person name="Grigoriev I.V."/>
            <person name="Hibbett D.S."/>
            <person name="Martin F."/>
        </authorList>
    </citation>
    <scope>NUCLEOTIDE SEQUENCE [LARGE SCALE GENOMIC DNA]</scope>
    <source>
        <strain evidence="2">MUT 4182</strain>
    </source>
</reference>
<sequence>MTLLNSWQASFQSKRWFAVMDPRVRESDRVFALKSVFNEVWDAFDVHQLQHVVQEQWVKQDIPSASRSAGSLLGWFAKGRPSTAAGEDELAPSDFEDRPILTHPEGSVGPVDGSEADTLARNLVYELGERKVDSKGMKERTRAFKSTRFLVSKCKANTLGDVMNHWRQSVLAVDDEWKHSGFDQYLMDMWNGVWDGQFNA</sequence>
<accession>A0A0C3QC70</accession>
<protein>
    <submittedName>
        <fullName evidence="1">Uncharacterized protein</fullName>
    </submittedName>
</protein>
<name>A0A0C3QC70_9AGAM</name>
<evidence type="ECO:0000313" key="2">
    <source>
        <dbReference type="Proteomes" id="UP000054248"/>
    </source>
</evidence>
<dbReference type="Proteomes" id="UP000054248">
    <property type="component" value="Unassembled WGS sequence"/>
</dbReference>
<keyword evidence="2" id="KW-1185">Reference proteome</keyword>
<gene>
    <name evidence="1" type="ORF">M407DRAFT_6887</name>
</gene>
<evidence type="ECO:0000313" key="1">
    <source>
        <dbReference type="EMBL" id="KIO28255.1"/>
    </source>
</evidence>